<name>A0AAW0JCI5_MYOGA</name>
<dbReference type="Proteomes" id="UP001488838">
    <property type="component" value="Unassembled WGS sequence"/>
</dbReference>
<proteinExistence type="predicted"/>
<protein>
    <submittedName>
        <fullName evidence="1">Uncharacterized protein</fullName>
    </submittedName>
</protein>
<dbReference type="EMBL" id="JBBHLL010000048">
    <property type="protein sequence ID" value="KAK7824101.1"/>
    <property type="molecule type" value="Genomic_DNA"/>
</dbReference>
<organism evidence="1 2">
    <name type="scientific">Myodes glareolus</name>
    <name type="common">Bank vole</name>
    <name type="synonym">Clethrionomys glareolus</name>
    <dbReference type="NCBI Taxonomy" id="447135"/>
    <lineage>
        <taxon>Eukaryota</taxon>
        <taxon>Metazoa</taxon>
        <taxon>Chordata</taxon>
        <taxon>Craniata</taxon>
        <taxon>Vertebrata</taxon>
        <taxon>Euteleostomi</taxon>
        <taxon>Mammalia</taxon>
        <taxon>Eutheria</taxon>
        <taxon>Euarchontoglires</taxon>
        <taxon>Glires</taxon>
        <taxon>Rodentia</taxon>
        <taxon>Myomorpha</taxon>
        <taxon>Muroidea</taxon>
        <taxon>Cricetidae</taxon>
        <taxon>Arvicolinae</taxon>
        <taxon>Myodes</taxon>
    </lineage>
</organism>
<evidence type="ECO:0000313" key="2">
    <source>
        <dbReference type="Proteomes" id="UP001488838"/>
    </source>
</evidence>
<dbReference type="AlphaFoldDB" id="A0AAW0JCI5"/>
<keyword evidence="2" id="KW-1185">Reference proteome</keyword>
<reference evidence="1 2" key="1">
    <citation type="journal article" date="2023" name="bioRxiv">
        <title>Conserved and derived expression patterns and positive selection on dental genes reveal complex evolutionary context of ever-growing rodent molars.</title>
        <authorList>
            <person name="Calamari Z.T."/>
            <person name="Song A."/>
            <person name="Cohen E."/>
            <person name="Akter M."/>
            <person name="Roy R.D."/>
            <person name="Hallikas O."/>
            <person name="Christensen M.M."/>
            <person name="Li P."/>
            <person name="Marangoni P."/>
            <person name="Jernvall J."/>
            <person name="Klein O.D."/>
        </authorList>
    </citation>
    <scope>NUCLEOTIDE SEQUENCE [LARGE SCALE GENOMIC DNA]</scope>
    <source>
        <strain evidence="1">V071</strain>
    </source>
</reference>
<evidence type="ECO:0000313" key="1">
    <source>
        <dbReference type="EMBL" id="KAK7824101.1"/>
    </source>
</evidence>
<comment type="caution">
    <text evidence="1">The sequence shown here is derived from an EMBL/GenBank/DDBJ whole genome shotgun (WGS) entry which is preliminary data.</text>
</comment>
<gene>
    <name evidence="1" type="ORF">U0070_019787</name>
</gene>
<accession>A0AAW0JCI5</accession>
<sequence>MGADLRLCSLLRSEDFPEARTPGNRLSLHACQLAQVLSGSLCLSKLTKNSCCSFFLLLSSGVTSVRRYAMEDVCCPGKGEPRDAEIDQHTNKIPDKKLRLQGIVSEKSDQALNYHIPGHSWYPPPMVLPYSSQACQCTSSILPLFRPKLNKRPGEGRRGLSGEFGQICTIFTDSAESCVKLSIFLGCDGSASGSDPESELNRLRSQGIPGECPDCRLHCREGAYGTKASLMVAAHDGSESSPKLEPSKSKRLRGACQQLAVSGELGSRQWPRPKALMES</sequence>